<sequence length="45" mass="4475">MAGESSAADGLNVKIAQELLAKARSEGVSVISGPELSAYLTALVG</sequence>
<dbReference type="RefSeq" id="WP_154755978.1">
    <property type="nucleotide sequence ID" value="NZ_WMBA01000007.1"/>
</dbReference>
<dbReference type="Proteomes" id="UP000440096">
    <property type="component" value="Unassembled WGS sequence"/>
</dbReference>
<comment type="caution">
    <text evidence="1">The sequence shown here is derived from an EMBL/GenBank/DDBJ whole genome shotgun (WGS) entry which is preliminary data.</text>
</comment>
<accession>A0A6N7Z1W6</accession>
<evidence type="ECO:0000313" key="2">
    <source>
        <dbReference type="Proteomes" id="UP000440096"/>
    </source>
</evidence>
<evidence type="ECO:0000313" key="1">
    <source>
        <dbReference type="EMBL" id="MTD53750.1"/>
    </source>
</evidence>
<keyword evidence="2" id="KW-1185">Reference proteome</keyword>
<dbReference type="AlphaFoldDB" id="A0A6N7Z1W6"/>
<dbReference type="EMBL" id="WMBA01000007">
    <property type="protein sequence ID" value="MTD53750.1"/>
    <property type="molecule type" value="Genomic_DNA"/>
</dbReference>
<reference evidence="1 2" key="1">
    <citation type="submission" date="2019-11" db="EMBL/GenBank/DDBJ databases">
        <title>Draft genome of Amycolatopsis RM579.</title>
        <authorList>
            <person name="Duangmal K."/>
            <person name="Mingma R."/>
        </authorList>
    </citation>
    <scope>NUCLEOTIDE SEQUENCE [LARGE SCALE GENOMIC DNA]</scope>
    <source>
        <strain evidence="1 2">RM579</strain>
    </source>
</reference>
<name>A0A6N7Z1W6_9PSEU</name>
<organism evidence="1 2">
    <name type="scientific">Amycolatopsis pithecellobii</name>
    <dbReference type="NCBI Taxonomy" id="664692"/>
    <lineage>
        <taxon>Bacteria</taxon>
        <taxon>Bacillati</taxon>
        <taxon>Actinomycetota</taxon>
        <taxon>Actinomycetes</taxon>
        <taxon>Pseudonocardiales</taxon>
        <taxon>Pseudonocardiaceae</taxon>
        <taxon>Amycolatopsis</taxon>
    </lineage>
</organism>
<proteinExistence type="predicted"/>
<gene>
    <name evidence="1" type="ORF">GKO32_07100</name>
</gene>
<protein>
    <submittedName>
        <fullName evidence="1">Uncharacterized protein</fullName>
    </submittedName>
</protein>